<dbReference type="InterPro" id="IPR011856">
    <property type="entry name" value="tRNA_endonuc-like_dom_sf"/>
</dbReference>
<dbReference type="InterPro" id="IPR003509">
    <property type="entry name" value="UPF0102_YraN-like"/>
</dbReference>
<dbReference type="Proteomes" id="UP000051557">
    <property type="component" value="Unassembled WGS sequence"/>
</dbReference>
<comment type="caution">
    <text evidence="2">The sequence shown here is derived from an EMBL/GenBank/DDBJ whole genome shotgun (WGS) entry which is preliminary data.</text>
</comment>
<dbReference type="EMBL" id="LIDM01000440">
    <property type="protein sequence ID" value="KRP30881.1"/>
    <property type="molecule type" value="Genomic_DNA"/>
</dbReference>
<protein>
    <recommendedName>
        <fullName evidence="4">YraN family protein</fullName>
    </recommendedName>
</protein>
<dbReference type="SUPFAM" id="SSF52980">
    <property type="entry name" value="Restriction endonuclease-like"/>
    <property type="match status" value="1"/>
</dbReference>
<accession>A0A0R2X971</accession>
<evidence type="ECO:0000313" key="3">
    <source>
        <dbReference type="Proteomes" id="UP000051557"/>
    </source>
</evidence>
<organism evidence="2 3">
    <name type="scientific">Verrucomicrobia subdivision 6 bacterium BACL9 MAG-120820-bin42</name>
    <dbReference type="NCBI Taxonomy" id="1655634"/>
    <lineage>
        <taxon>Bacteria</taxon>
        <taxon>Pseudomonadati</taxon>
        <taxon>Verrucomicrobiota</taxon>
        <taxon>Verrucomicrobiia</taxon>
        <taxon>Verrucomicrobiales</taxon>
        <taxon>Verrucomicrobia subdivision 6</taxon>
    </lineage>
</organism>
<sequence>MGREGAELVVAEVKTRHFQARLAAEDAVTWSKQKRLVATANHYLRELACRPPPVRFDIVEVYYEPGQWPKCRWIQHAYTLEDMGLGWSR</sequence>
<dbReference type="PANTHER" id="PTHR34039:SF1">
    <property type="entry name" value="UPF0102 PROTEIN YRAN"/>
    <property type="match status" value="1"/>
</dbReference>
<dbReference type="Pfam" id="PF02021">
    <property type="entry name" value="UPF0102"/>
    <property type="match status" value="1"/>
</dbReference>
<dbReference type="Gene3D" id="3.40.1350.10">
    <property type="match status" value="1"/>
</dbReference>
<reference evidence="2 3" key="1">
    <citation type="submission" date="2015-10" db="EMBL/GenBank/DDBJ databases">
        <title>Metagenome-Assembled Genomes uncover a global brackish microbiome.</title>
        <authorList>
            <person name="Hugerth L.W."/>
            <person name="Larsson J."/>
            <person name="Alneberg J."/>
            <person name="Lindh M.V."/>
            <person name="Legrand C."/>
            <person name="Pinhassi J."/>
            <person name="Andersson A.F."/>
        </authorList>
    </citation>
    <scope>NUCLEOTIDE SEQUENCE [LARGE SCALE GENOMIC DNA]</scope>
    <source>
        <strain evidence="2">BACL9 MAG-120820-bin42</strain>
    </source>
</reference>
<dbReference type="InterPro" id="IPR011335">
    <property type="entry name" value="Restrct_endonuc-II-like"/>
</dbReference>
<dbReference type="GO" id="GO:0003676">
    <property type="term" value="F:nucleic acid binding"/>
    <property type="evidence" value="ECO:0007669"/>
    <property type="project" value="InterPro"/>
</dbReference>
<comment type="similarity">
    <text evidence="1">Belongs to the UPF0102 family.</text>
</comment>
<evidence type="ECO:0000256" key="1">
    <source>
        <dbReference type="ARBA" id="ARBA00006738"/>
    </source>
</evidence>
<proteinExistence type="inferred from homology"/>
<gene>
    <name evidence="2" type="ORF">ABS32_08175</name>
</gene>
<dbReference type="AlphaFoldDB" id="A0A0R2X971"/>
<dbReference type="PANTHER" id="PTHR34039">
    <property type="entry name" value="UPF0102 PROTEIN YRAN"/>
    <property type="match status" value="1"/>
</dbReference>
<evidence type="ECO:0008006" key="4">
    <source>
        <dbReference type="Google" id="ProtNLM"/>
    </source>
</evidence>
<name>A0A0R2X971_9BACT</name>
<evidence type="ECO:0000313" key="2">
    <source>
        <dbReference type="EMBL" id="KRP30881.1"/>
    </source>
</evidence>